<comment type="caution">
    <text evidence="1">The sequence shown here is derived from an EMBL/GenBank/DDBJ whole genome shotgun (WGS) entry which is preliminary data.</text>
</comment>
<dbReference type="Proteomes" id="UP000320551">
    <property type="component" value="Unassembled WGS sequence"/>
</dbReference>
<gene>
    <name evidence="1" type="ORF">EWV80_06030</name>
</gene>
<dbReference type="EMBL" id="SFBK01000072">
    <property type="protein sequence ID" value="TRU27966.1"/>
    <property type="molecule type" value="Genomic_DNA"/>
</dbReference>
<evidence type="ECO:0000313" key="1">
    <source>
        <dbReference type="EMBL" id="TRU27966.1"/>
    </source>
</evidence>
<reference evidence="1 2" key="1">
    <citation type="submission" date="2019-01" db="EMBL/GenBank/DDBJ databases">
        <title>Coherence of Microcystis species and biogeography revealed through population genomics.</title>
        <authorList>
            <person name="Perez-Carrascal O.M."/>
            <person name="Terrat Y."/>
            <person name="Giani A."/>
            <person name="Fortin N."/>
            <person name="Tromas N."/>
            <person name="Shapiro B.J."/>
        </authorList>
    </citation>
    <scope>NUCLEOTIDE SEQUENCE [LARGE SCALE GENOMIC DNA]</scope>
    <source>
        <strain evidence="1">Ma_QC_B_20070730_S2</strain>
    </source>
</reference>
<protein>
    <submittedName>
        <fullName evidence="1">Uncharacterized protein</fullName>
    </submittedName>
</protein>
<organism evidence="1 2">
    <name type="scientific">Microcystis aeruginosa Ma_QC_B_20070730_S2</name>
    <dbReference type="NCBI Taxonomy" id="2486256"/>
    <lineage>
        <taxon>Bacteria</taxon>
        <taxon>Bacillati</taxon>
        <taxon>Cyanobacteriota</taxon>
        <taxon>Cyanophyceae</taxon>
        <taxon>Oscillatoriophycideae</taxon>
        <taxon>Chroococcales</taxon>
        <taxon>Microcystaceae</taxon>
        <taxon>Microcystis</taxon>
    </lineage>
</organism>
<proteinExistence type="predicted"/>
<sequence length="69" mass="8041">MAAGYRDEVPFSEVALAHYQSLDSEREEEWERLLQASNVPNIRQVFKPETPFYAVHLLGFTDEMKSRPI</sequence>
<evidence type="ECO:0000313" key="2">
    <source>
        <dbReference type="Proteomes" id="UP000320551"/>
    </source>
</evidence>
<dbReference type="AlphaFoldDB" id="A0A552E0G1"/>
<accession>A0A552E0G1</accession>
<name>A0A552E0G1_MICAE</name>